<dbReference type="GO" id="GO:0005737">
    <property type="term" value="C:cytoplasm"/>
    <property type="evidence" value="ECO:0007669"/>
    <property type="project" value="TreeGrafter"/>
</dbReference>
<dbReference type="InterPro" id="IPR002110">
    <property type="entry name" value="Ankyrin_rpt"/>
</dbReference>
<evidence type="ECO:0000256" key="3">
    <source>
        <dbReference type="PROSITE-ProRule" id="PRU00023"/>
    </source>
</evidence>
<name>A0A7S4JIE5_9STRA</name>
<evidence type="ECO:0000256" key="1">
    <source>
        <dbReference type="ARBA" id="ARBA00022737"/>
    </source>
</evidence>
<keyword evidence="1" id="KW-0677">Repeat</keyword>
<keyword evidence="4" id="KW-0175">Coiled coil</keyword>
<dbReference type="PROSITE" id="PS50297">
    <property type="entry name" value="ANK_REP_REGION"/>
    <property type="match status" value="1"/>
</dbReference>
<dbReference type="PANTHER" id="PTHR24153:SF8">
    <property type="entry name" value="FORKED, ISOFORM F"/>
    <property type="match status" value="1"/>
</dbReference>
<dbReference type="GO" id="GO:0051017">
    <property type="term" value="P:actin filament bundle assembly"/>
    <property type="evidence" value="ECO:0007669"/>
    <property type="project" value="TreeGrafter"/>
</dbReference>
<proteinExistence type="predicted"/>
<evidence type="ECO:0000256" key="4">
    <source>
        <dbReference type="SAM" id="Coils"/>
    </source>
</evidence>
<feature type="region of interest" description="Disordered" evidence="5">
    <location>
        <begin position="1"/>
        <end position="23"/>
    </location>
</feature>
<evidence type="ECO:0000313" key="6">
    <source>
        <dbReference type="EMBL" id="CAE2264521.1"/>
    </source>
</evidence>
<dbReference type="GO" id="GO:0051015">
    <property type="term" value="F:actin filament binding"/>
    <property type="evidence" value="ECO:0007669"/>
    <property type="project" value="TreeGrafter"/>
</dbReference>
<dbReference type="AlphaFoldDB" id="A0A7S4JIE5"/>
<dbReference type="EMBL" id="HBKQ01041031">
    <property type="protein sequence ID" value="CAE2264521.1"/>
    <property type="molecule type" value="Transcribed_RNA"/>
</dbReference>
<dbReference type="InterPro" id="IPR052420">
    <property type="entry name" value="Espin/Espin-like"/>
</dbReference>
<keyword evidence="2 3" id="KW-0040">ANK repeat</keyword>
<dbReference type="SUPFAM" id="SSF48403">
    <property type="entry name" value="Ankyrin repeat"/>
    <property type="match status" value="1"/>
</dbReference>
<organism evidence="6">
    <name type="scientific">Odontella aurita</name>
    <dbReference type="NCBI Taxonomy" id="265563"/>
    <lineage>
        <taxon>Eukaryota</taxon>
        <taxon>Sar</taxon>
        <taxon>Stramenopiles</taxon>
        <taxon>Ochrophyta</taxon>
        <taxon>Bacillariophyta</taxon>
        <taxon>Mediophyceae</taxon>
        <taxon>Biddulphiophycidae</taxon>
        <taxon>Eupodiscales</taxon>
        <taxon>Odontellaceae</taxon>
        <taxon>Odontella</taxon>
    </lineage>
</organism>
<accession>A0A7S4JIE5</accession>
<protein>
    <submittedName>
        <fullName evidence="6">Uncharacterized protein</fullName>
    </submittedName>
</protein>
<dbReference type="Pfam" id="PF12796">
    <property type="entry name" value="Ank_2"/>
    <property type="match status" value="1"/>
</dbReference>
<dbReference type="InterPro" id="IPR036770">
    <property type="entry name" value="Ankyrin_rpt-contain_sf"/>
</dbReference>
<gene>
    <name evidence="6" type="ORF">OAUR00152_LOCUS28294</name>
</gene>
<dbReference type="SMART" id="SM00248">
    <property type="entry name" value="ANK"/>
    <property type="match status" value="5"/>
</dbReference>
<dbReference type="PANTHER" id="PTHR24153">
    <property type="entry name" value="ESPIN"/>
    <property type="match status" value="1"/>
</dbReference>
<sequence length="383" mass="43206">MSAASSIKGDRADGTSPELDEEEIEASARELRDALEDFFDTIRAFSFDEQVPFDEQFVCLISQYPEEALKRAVLMKASAAMESSITGRLPIHLACDNNAPIGVIRWLLDCDEEKRSALVPDKWGDLPIHTACSRKNLEVVRLLLDNDSDKHTVLVKDNQGSLPLHMACRYNAPAELIKLLLDRDIKNQSIMEEGMYAQLPLHVACRCDAPPEVIRVLLDGDEEKRTVLRGDNVGRLPIHVYILRNKNPEAIQVLLEGMFCHRVQRVGLDLWKRDLDLLLDSLTTYERDMVARDKLDAISEEIKALEERAFLLELVTWKASCLPFSGCFESMADIAELAAKDASFDHRGYKDEKRVKCGAEVIVPGVLSFLEDERVIELVNELV</sequence>
<feature type="repeat" description="ANK" evidence="3">
    <location>
        <begin position="123"/>
        <end position="149"/>
    </location>
</feature>
<reference evidence="6" key="1">
    <citation type="submission" date="2021-01" db="EMBL/GenBank/DDBJ databases">
        <authorList>
            <person name="Corre E."/>
            <person name="Pelletier E."/>
            <person name="Niang G."/>
            <person name="Scheremetjew M."/>
            <person name="Finn R."/>
            <person name="Kale V."/>
            <person name="Holt S."/>
            <person name="Cochrane G."/>
            <person name="Meng A."/>
            <person name="Brown T."/>
            <person name="Cohen L."/>
        </authorList>
    </citation>
    <scope>NUCLEOTIDE SEQUENCE</scope>
    <source>
        <strain evidence="6">Isolate 1302-5</strain>
    </source>
</reference>
<evidence type="ECO:0000256" key="2">
    <source>
        <dbReference type="ARBA" id="ARBA00023043"/>
    </source>
</evidence>
<dbReference type="PROSITE" id="PS50088">
    <property type="entry name" value="ANK_REPEAT"/>
    <property type="match status" value="1"/>
</dbReference>
<dbReference type="Gene3D" id="1.25.40.20">
    <property type="entry name" value="Ankyrin repeat-containing domain"/>
    <property type="match status" value="1"/>
</dbReference>
<feature type="coiled-coil region" evidence="4">
    <location>
        <begin position="288"/>
        <end position="315"/>
    </location>
</feature>
<evidence type="ECO:0000256" key="5">
    <source>
        <dbReference type="SAM" id="MobiDB-lite"/>
    </source>
</evidence>